<protein>
    <submittedName>
        <fullName evidence="1">Uncharacterized protein</fullName>
    </submittedName>
</protein>
<evidence type="ECO:0000313" key="2">
    <source>
        <dbReference type="Proteomes" id="UP000004738"/>
    </source>
</evidence>
<sequence>MKKFVSGLLVGIVVTLIFTISFYKNEIAANESNVERWERIASVLDDGFDEYGLFSYGANTYDSIILIEMDETKSELKLKKYLKKNVDKSDLKHFSLDITKRSAQEDESIVW</sequence>
<keyword evidence="2" id="KW-1185">Reference proteome</keyword>
<dbReference type="AlphaFoldDB" id="K1L641"/>
<evidence type="ECO:0000313" key="1">
    <source>
        <dbReference type="EMBL" id="EKB46028.1"/>
    </source>
</evidence>
<proteinExistence type="predicted"/>
<dbReference type="RefSeq" id="WP_008404375.1">
    <property type="nucleotide sequence ID" value="NZ_AMCK01000003.1"/>
</dbReference>
<dbReference type="PATRIC" id="fig|1224748.3.peg.917"/>
<dbReference type="InterPro" id="IPR058995">
    <property type="entry name" value="YolC/YozM-like"/>
</dbReference>
<comment type="caution">
    <text evidence="1">The sequence shown here is derived from an EMBL/GenBank/DDBJ whole genome shotgun (WGS) entry which is preliminary data.</text>
</comment>
<organism evidence="1 2">
    <name type="scientific">Solibacillus isronensis B3W22</name>
    <dbReference type="NCBI Taxonomy" id="1224748"/>
    <lineage>
        <taxon>Bacteria</taxon>
        <taxon>Bacillati</taxon>
        <taxon>Bacillota</taxon>
        <taxon>Bacilli</taxon>
        <taxon>Bacillales</taxon>
        <taxon>Caryophanaceae</taxon>
        <taxon>Solibacillus</taxon>
    </lineage>
</organism>
<name>K1L641_9BACL</name>
<reference evidence="1 2" key="1">
    <citation type="journal article" date="2012" name="J. Bacteriol.">
        <title>Draft Genome Sequence of Bacillus isronensis Strain B3W22, Isolated from the Upper Atmosphere.</title>
        <authorList>
            <person name="Shivaji S."/>
            <person name="Ara S."/>
            <person name="Singh S.K."/>
            <person name="Bandi S."/>
            <person name="Singh A."/>
            <person name="Pinnaka A.K."/>
        </authorList>
    </citation>
    <scope>NUCLEOTIDE SEQUENCE [LARGE SCALE GENOMIC DNA]</scope>
    <source>
        <strain evidence="1 2">B3W22</strain>
    </source>
</reference>
<accession>K1L641</accession>
<dbReference type="Pfam" id="PF26328">
    <property type="entry name" value="YolC_YozM"/>
    <property type="match status" value="1"/>
</dbReference>
<dbReference type="Proteomes" id="UP000004738">
    <property type="component" value="Unassembled WGS sequence"/>
</dbReference>
<gene>
    <name evidence="1" type="ORF">B857_00922</name>
</gene>
<dbReference type="EMBL" id="AMCK01000003">
    <property type="protein sequence ID" value="EKB46028.1"/>
    <property type="molecule type" value="Genomic_DNA"/>
</dbReference>